<dbReference type="GO" id="GO:0015920">
    <property type="term" value="P:lipopolysaccharide transport"/>
    <property type="evidence" value="ECO:0007669"/>
    <property type="project" value="TreeGrafter"/>
</dbReference>
<evidence type="ECO:0000256" key="3">
    <source>
        <dbReference type="ARBA" id="ARBA00022692"/>
    </source>
</evidence>
<proteinExistence type="predicted"/>
<comment type="subcellular location">
    <subcellularLocation>
        <location evidence="1">Cell membrane</location>
        <topology evidence="1">Multi-pass membrane protein</topology>
    </subcellularLocation>
</comment>
<keyword evidence="4 6" id="KW-1133">Transmembrane helix</keyword>
<evidence type="ECO:0000256" key="5">
    <source>
        <dbReference type="ARBA" id="ARBA00023136"/>
    </source>
</evidence>
<dbReference type="Pfam" id="PF03739">
    <property type="entry name" value="LptF_LptG"/>
    <property type="match status" value="1"/>
</dbReference>
<evidence type="ECO:0000256" key="1">
    <source>
        <dbReference type="ARBA" id="ARBA00004651"/>
    </source>
</evidence>
<dbReference type="PANTHER" id="PTHR33529">
    <property type="entry name" value="SLR0882 PROTEIN-RELATED"/>
    <property type="match status" value="1"/>
</dbReference>
<accession>A0A4U7MWM6</accession>
<organism evidence="7 8">
    <name type="scientific">Shimia litoralis</name>
    <dbReference type="NCBI Taxonomy" id="420403"/>
    <lineage>
        <taxon>Bacteria</taxon>
        <taxon>Pseudomonadati</taxon>
        <taxon>Pseudomonadota</taxon>
        <taxon>Alphaproteobacteria</taxon>
        <taxon>Rhodobacterales</taxon>
        <taxon>Roseobacteraceae</taxon>
    </lineage>
</organism>
<evidence type="ECO:0000256" key="6">
    <source>
        <dbReference type="SAM" id="Phobius"/>
    </source>
</evidence>
<dbReference type="RefSeq" id="WP_138017087.1">
    <property type="nucleotide sequence ID" value="NZ_SULI01000023.1"/>
</dbReference>
<feature type="transmembrane region" description="Helical" evidence="6">
    <location>
        <begin position="21"/>
        <end position="40"/>
    </location>
</feature>
<feature type="transmembrane region" description="Helical" evidence="6">
    <location>
        <begin position="71"/>
        <end position="90"/>
    </location>
</feature>
<dbReference type="GO" id="GO:0043190">
    <property type="term" value="C:ATP-binding cassette (ABC) transporter complex"/>
    <property type="evidence" value="ECO:0007669"/>
    <property type="project" value="TreeGrafter"/>
</dbReference>
<evidence type="ECO:0000256" key="2">
    <source>
        <dbReference type="ARBA" id="ARBA00022475"/>
    </source>
</evidence>
<evidence type="ECO:0000313" key="7">
    <source>
        <dbReference type="EMBL" id="TKZ17373.1"/>
    </source>
</evidence>
<dbReference type="Proteomes" id="UP000306575">
    <property type="component" value="Unassembled WGS sequence"/>
</dbReference>
<evidence type="ECO:0000256" key="4">
    <source>
        <dbReference type="ARBA" id="ARBA00022989"/>
    </source>
</evidence>
<keyword evidence="2" id="KW-1003">Cell membrane</keyword>
<feature type="transmembrane region" description="Helical" evidence="6">
    <location>
        <begin position="317"/>
        <end position="338"/>
    </location>
</feature>
<feature type="transmembrane region" description="Helical" evidence="6">
    <location>
        <begin position="350"/>
        <end position="371"/>
    </location>
</feature>
<gene>
    <name evidence="7" type="ORF">FAP39_14425</name>
</gene>
<reference evidence="7 8" key="1">
    <citation type="submission" date="2019-04" db="EMBL/GenBank/DDBJ databases">
        <title>Genome sequence of Pelagicola litoralis CL-ES2.</title>
        <authorList>
            <person name="Cao J."/>
        </authorList>
    </citation>
    <scope>NUCLEOTIDE SEQUENCE [LARGE SCALE GENOMIC DNA]</scope>
    <source>
        <strain evidence="7 8">CL-ES2</strain>
    </source>
</reference>
<dbReference type="PANTHER" id="PTHR33529:SF6">
    <property type="entry name" value="YJGP_YJGQ FAMILY PERMEASE"/>
    <property type="match status" value="1"/>
</dbReference>
<comment type="caution">
    <text evidence="7">The sequence shown here is derived from an EMBL/GenBank/DDBJ whole genome shotgun (WGS) entry which is preliminary data.</text>
</comment>
<evidence type="ECO:0000313" key="8">
    <source>
        <dbReference type="Proteomes" id="UP000306575"/>
    </source>
</evidence>
<protein>
    <submittedName>
        <fullName evidence="7">LptF/LptG family permease</fullName>
    </submittedName>
</protein>
<feature type="transmembrane region" description="Helical" evidence="6">
    <location>
        <begin position="286"/>
        <end position="305"/>
    </location>
</feature>
<dbReference type="EMBL" id="SULI01000023">
    <property type="protein sequence ID" value="TKZ17373.1"/>
    <property type="molecule type" value="Genomic_DNA"/>
</dbReference>
<dbReference type="InterPro" id="IPR005495">
    <property type="entry name" value="LptG/LptF_permease"/>
</dbReference>
<sequence length="378" mass="41353">MTARMYTGIAARGIVWANLRAIAFTMFVLLIVALAIDLAAELDGIRGSQMAKEAGLASILPRYIMFRATDIVTRLFPLACLIGPFVAQLLRHQRMEDIILGAAGVSPRLTYSALLVVGLAAGGVQVAFEGWLRPAAVFAQVDLQQGSYARRFHRGDIGLRWFVDENRALRASVVRTDPPELRRIQLFEGISTESVDTITIAPLATLSQDTQSWVLHDATVWQSTENALLRPTEHKTLNLDFPVSAQSLRYFDIPGFYIPDTALRTIAAHAQSRAAADAKTAVVRRYAALFLPGIFVFLGATLAQAGFQGRQISAWRLLILGTIGYLSVVSIKVFWALGEFDRVSPVAASFVPLAAASALAIVMQLRITGFLRLPKMRS</sequence>
<keyword evidence="5 6" id="KW-0472">Membrane</keyword>
<name>A0A4U7MWM6_9RHOB</name>
<keyword evidence="8" id="KW-1185">Reference proteome</keyword>
<keyword evidence="3 6" id="KW-0812">Transmembrane</keyword>
<dbReference type="OrthoDB" id="7801623at2"/>
<dbReference type="AlphaFoldDB" id="A0A4U7MWM6"/>